<dbReference type="InterPro" id="IPR050103">
    <property type="entry name" value="Class-III_PLP-dep_AT"/>
</dbReference>
<sequence length="544" mass="58905">MHSSTAVRNSTAIRKRHRMSSPAGGPVFADRVLNDWLSSVGLGIEYSRAEANTLYYVDEDGQEVPVLDHVCGFGSLIFGHNNPDIVAHAKTVLDRQVPVYVQLSHQSHANDIAAVLNAILRREIPGGDGDYAAIFANSGAEAVEICVKHAELERRARVAKLTDETSRNAEEAREAVGAGRATVAENPYVRFDGASGESDRLEQLLAEAGRRNAELIARGPVHLALENAFHGKLVASIQLTQNPHWRLPFTSLASSTRFLRADRPDEMKAAVEELRTSLLDVLVDDGVVTVVERDFPLVGAFFVEPVQGANGMRPLTEAAAREIRAVCDAVGCPLIVDEIHSGMGRTGAFLASSHMGLRGDYYTLAKSIGGGIAKNAVALFHRDRFRPEFEVMHSSTFAKDGFSAAIALKVLEMLEADDGRAYRIAAERGDRLKGALTAVAADFPDVVDAVHGIGLMLAVEFKDQKGASSEPLREKAASGMLGYFIAGLILREHRIRVLPVGPAGNSVRFEPSIYLTDADIARTENALRDVCTILRDQDGDRLTP</sequence>
<dbReference type="AlphaFoldDB" id="H1ZYV6"/>
<evidence type="ECO:0000256" key="3">
    <source>
        <dbReference type="ARBA" id="ARBA00022679"/>
    </source>
</evidence>
<dbReference type="InterPro" id="IPR015422">
    <property type="entry name" value="PyrdxlP-dep_Trfase_small"/>
</dbReference>
<comment type="similarity">
    <text evidence="5">Belongs to the class-III pyridoxal-phosphate-dependent aminotransferase family.</text>
</comment>
<dbReference type="InterPro" id="IPR015421">
    <property type="entry name" value="PyrdxlP-dep_Trfase_major"/>
</dbReference>
<dbReference type="Pfam" id="PF00202">
    <property type="entry name" value="Aminotran_3"/>
    <property type="match status" value="1"/>
</dbReference>
<dbReference type="Gene3D" id="3.90.1150.10">
    <property type="entry name" value="Aspartate Aminotransferase, domain 1"/>
    <property type="match status" value="1"/>
</dbReference>
<dbReference type="Gene3D" id="3.40.640.10">
    <property type="entry name" value="Type I PLP-dependent aspartate aminotransferase-like (Major domain)"/>
    <property type="match status" value="1"/>
</dbReference>
<reference evidence="7" key="2">
    <citation type="journal article" date="2012" name="Chem. Biol.">
        <title>Elucidating the biosynthetic pathway for the hybrid polyketide-nonribosomal peptide collismycin A: unusual mechanism for the formation of the 2,2.-bipyridyl ring.</title>
        <authorList>
            <person name="Garcia I."/>
            <person name="Vior N.M."/>
            <person name="Brana A.F."/>
            <person name="Sabin J.G."/>
            <person name="Rohr J."/>
            <person name="Moris F."/>
            <person name="Mendez C."/>
            <person name="Salas J.A."/>
        </authorList>
    </citation>
    <scope>NUCLEOTIDE SEQUENCE</scope>
    <source>
        <strain evidence="7">CS40</strain>
    </source>
</reference>
<dbReference type="GO" id="GO:0008483">
    <property type="term" value="F:transaminase activity"/>
    <property type="evidence" value="ECO:0007669"/>
    <property type="project" value="UniProtKB-KW"/>
</dbReference>
<evidence type="ECO:0000313" key="7">
    <source>
        <dbReference type="EMBL" id="CCC55911.1"/>
    </source>
</evidence>
<accession>H1ZYV6</accession>
<evidence type="ECO:0000256" key="2">
    <source>
        <dbReference type="ARBA" id="ARBA00022576"/>
    </source>
</evidence>
<dbReference type="GO" id="GO:0042802">
    <property type="term" value="F:identical protein binding"/>
    <property type="evidence" value="ECO:0007669"/>
    <property type="project" value="TreeGrafter"/>
</dbReference>
<name>H1ZYV6_9ACTN</name>
<keyword evidence="3 7" id="KW-0808">Transferase</keyword>
<comment type="cofactor">
    <cofactor evidence="1">
        <name>pyridoxal 5'-phosphate</name>
        <dbReference type="ChEBI" id="CHEBI:597326"/>
    </cofactor>
</comment>
<protein>
    <submittedName>
        <fullName evidence="7">Putative aminotransferase</fullName>
    </submittedName>
</protein>
<evidence type="ECO:0000256" key="5">
    <source>
        <dbReference type="RuleBase" id="RU003560"/>
    </source>
</evidence>
<keyword evidence="4 5" id="KW-0663">Pyridoxal phosphate</keyword>
<gene>
    <name evidence="7" type="primary">clmAT</name>
</gene>
<proteinExistence type="inferred from homology"/>
<dbReference type="InterPro" id="IPR005814">
    <property type="entry name" value="Aminotrans_3"/>
</dbReference>
<dbReference type="GO" id="GO:0030170">
    <property type="term" value="F:pyridoxal phosphate binding"/>
    <property type="evidence" value="ECO:0007669"/>
    <property type="project" value="InterPro"/>
</dbReference>
<dbReference type="SUPFAM" id="SSF53383">
    <property type="entry name" value="PLP-dependent transferases"/>
    <property type="match status" value="1"/>
</dbReference>
<evidence type="ECO:0000256" key="6">
    <source>
        <dbReference type="SAM" id="MobiDB-lite"/>
    </source>
</evidence>
<reference evidence="7" key="1">
    <citation type="submission" date="2011-07" db="EMBL/GenBank/DDBJ databases">
        <authorList>
            <person name="Garcia Llorente I."/>
        </authorList>
    </citation>
    <scope>NUCLEOTIDE SEQUENCE</scope>
    <source>
        <strain evidence="7">CS40</strain>
    </source>
</reference>
<dbReference type="PANTHER" id="PTHR11986:SF79">
    <property type="entry name" value="ACETYLORNITHINE AMINOTRANSFERASE, MITOCHONDRIAL"/>
    <property type="match status" value="1"/>
</dbReference>
<organism evidence="7">
    <name type="scientific">Streptomyces sp. CS40</name>
    <dbReference type="NCBI Taxonomy" id="1068630"/>
    <lineage>
        <taxon>Bacteria</taxon>
        <taxon>Bacillati</taxon>
        <taxon>Actinomycetota</taxon>
        <taxon>Actinomycetes</taxon>
        <taxon>Kitasatosporales</taxon>
        <taxon>Streptomycetaceae</taxon>
        <taxon>Streptomyces</taxon>
    </lineage>
</organism>
<feature type="region of interest" description="Disordered" evidence="6">
    <location>
        <begin position="1"/>
        <end position="21"/>
    </location>
</feature>
<dbReference type="EMBL" id="HE575208">
    <property type="protein sequence ID" value="CCC55911.1"/>
    <property type="molecule type" value="Genomic_DNA"/>
</dbReference>
<feature type="compositionally biased region" description="Polar residues" evidence="6">
    <location>
        <begin position="1"/>
        <end position="12"/>
    </location>
</feature>
<dbReference type="PANTHER" id="PTHR11986">
    <property type="entry name" value="AMINOTRANSFERASE CLASS III"/>
    <property type="match status" value="1"/>
</dbReference>
<evidence type="ECO:0000256" key="1">
    <source>
        <dbReference type="ARBA" id="ARBA00001933"/>
    </source>
</evidence>
<dbReference type="InterPro" id="IPR015424">
    <property type="entry name" value="PyrdxlP-dep_Trfase"/>
</dbReference>
<keyword evidence="2 7" id="KW-0032">Aminotransferase</keyword>
<evidence type="ECO:0000256" key="4">
    <source>
        <dbReference type="ARBA" id="ARBA00022898"/>
    </source>
</evidence>